<dbReference type="EMBL" id="JACHNU010000003">
    <property type="protein sequence ID" value="MBB4663008.1"/>
    <property type="molecule type" value="Genomic_DNA"/>
</dbReference>
<evidence type="ECO:0000313" key="1">
    <source>
        <dbReference type="EMBL" id="MBB4663008.1"/>
    </source>
</evidence>
<dbReference type="RefSeq" id="WP_221243042.1">
    <property type="nucleotide sequence ID" value="NZ_JACHNU010000003.1"/>
</dbReference>
<sequence length="216" mass="23555">MLFPARLRPALADGTVTVAFRRWRRPTVRAGGTLRSPVGVLAIDAVEVVPVAAIDDADARAAGYTSVAELLADLRPPAPGQDPATVHRIAFHLLGQDPRIALREQADLSPAERDELRARLERIDARSRRGPWTEATLRLIADRPGIRAADLAEAAGRETLKFKADVRRLKELGLTESLEVGYRLSPRGQALLRAFGEMRRHAPTARGPECGAPSQE</sequence>
<keyword evidence="2" id="KW-1185">Reference proteome</keyword>
<evidence type="ECO:0008006" key="3">
    <source>
        <dbReference type="Google" id="ProtNLM"/>
    </source>
</evidence>
<proteinExistence type="predicted"/>
<dbReference type="AlphaFoldDB" id="A0A840IGB4"/>
<reference evidence="1 2" key="1">
    <citation type="submission" date="2020-08" db="EMBL/GenBank/DDBJ databases">
        <title>Genomic Encyclopedia of Archaeal and Bacterial Type Strains, Phase II (KMG-II): from individual species to whole genera.</title>
        <authorList>
            <person name="Goeker M."/>
        </authorList>
    </citation>
    <scope>NUCLEOTIDE SEQUENCE [LARGE SCALE GENOMIC DNA]</scope>
    <source>
        <strain evidence="1 2">DSM 23288</strain>
    </source>
</reference>
<comment type="caution">
    <text evidence="1">The sequence shown here is derived from an EMBL/GenBank/DDBJ whole genome shotgun (WGS) entry which is preliminary data.</text>
</comment>
<protein>
    <recommendedName>
        <fullName evidence="3">ASCH domain-containing protein</fullName>
    </recommendedName>
</protein>
<organism evidence="1 2">
    <name type="scientific">Conexibacter arvalis</name>
    <dbReference type="NCBI Taxonomy" id="912552"/>
    <lineage>
        <taxon>Bacteria</taxon>
        <taxon>Bacillati</taxon>
        <taxon>Actinomycetota</taxon>
        <taxon>Thermoleophilia</taxon>
        <taxon>Solirubrobacterales</taxon>
        <taxon>Conexibacteraceae</taxon>
        <taxon>Conexibacter</taxon>
    </lineage>
</organism>
<gene>
    <name evidence="1" type="ORF">BDZ31_002597</name>
</gene>
<accession>A0A840IGB4</accession>
<evidence type="ECO:0000313" key="2">
    <source>
        <dbReference type="Proteomes" id="UP000585272"/>
    </source>
</evidence>
<dbReference type="Proteomes" id="UP000585272">
    <property type="component" value="Unassembled WGS sequence"/>
</dbReference>
<name>A0A840IGB4_9ACTN</name>